<sequence>MACGLTQFLPFLNKSISILPKRFSASANSDNQSRDSTRDLFRAYELCLESFSAQLACKPHTVQLQAWGFYECVNTQAFKFLEKLRGSDVS</sequence>
<dbReference type="OrthoDB" id="1721958at2759"/>
<feature type="domain" description="Separase-like TPR repeats region" evidence="1">
    <location>
        <begin position="6"/>
        <end position="87"/>
    </location>
</feature>
<evidence type="ECO:0000313" key="3">
    <source>
        <dbReference type="Proteomes" id="UP000886595"/>
    </source>
</evidence>
<dbReference type="AlphaFoldDB" id="A0A8X7PDV5"/>
<proteinExistence type="predicted"/>
<dbReference type="EMBL" id="JAAMPC010000017">
    <property type="protein sequence ID" value="KAG2248883.1"/>
    <property type="molecule type" value="Genomic_DNA"/>
</dbReference>
<keyword evidence="3" id="KW-1185">Reference proteome</keyword>
<evidence type="ECO:0000259" key="1">
    <source>
        <dbReference type="Pfam" id="PF25110"/>
    </source>
</evidence>
<gene>
    <name evidence="2" type="ORF">Bca52824_088511</name>
</gene>
<comment type="caution">
    <text evidence="2">The sequence shown here is derived from an EMBL/GenBank/DDBJ whole genome shotgun (WGS) entry which is preliminary data.</text>
</comment>
<accession>A0A8X7PDV5</accession>
<evidence type="ECO:0000313" key="2">
    <source>
        <dbReference type="EMBL" id="KAG2248883.1"/>
    </source>
</evidence>
<name>A0A8X7PDV5_BRACI</name>
<reference evidence="2 3" key="1">
    <citation type="submission" date="2020-02" db="EMBL/GenBank/DDBJ databases">
        <authorList>
            <person name="Ma Q."/>
            <person name="Huang Y."/>
            <person name="Song X."/>
            <person name="Pei D."/>
        </authorList>
    </citation>
    <scope>NUCLEOTIDE SEQUENCE [LARGE SCALE GENOMIC DNA]</scope>
    <source>
        <strain evidence="2">Sxm20200214</strain>
        <tissue evidence="2">Leaf</tissue>
    </source>
</reference>
<dbReference type="Pfam" id="PF25110">
    <property type="entry name" value="TPR_ESP1"/>
    <property type="match status" value="1"/>
</dbReference>
<organism evidence="2 3">
    <name type="scientific">Brassica carinata</name>
    <name type="common">Ethiopian mustard</name>
    <name type="synonym">Abyssinian cabbage</name>
    <dbReference type="NCBI Taxonomy" id="52824"/>
    <lineage>
        <taxon>Eukaryota</taxon>
        <taxon>Viridiplantae</taxon>
        <taxon>Streptophyta</taxon>
        <taxon>Embryophyta</taxon>
        <taxon>Tracheophyta</taxon>
        <taxon>Spermatophyta</taxon>
        <taxon>Magnoliopsida</taxon>
        <taxon>eudicotyledons</taxon>
        <taxon>Gunneridae</taxon>
        <taxon>Pentapetalae</taxon>
        <taxon>rosids</taxon>
        <taxon>malvids</taxon>
        <taxon>Brassicales</taxon>
        <taxon>Brassicaceae</taxon>
        <taxon>Brassiceae</taxon>
        <taxon>Brassica</taxon>
    </lineage>
</organism>
<dbReference type="Proteomes" id="UP000886595">
    <property type="component" value="Unassembled WGS sequence"/>
</dbReference>
<dbReference type="InterPro" id="IPR056933">
    <property type="entry name" value="TPR_ESP1"/>
</dbReference>
<protein>
    <recommendedName>
        <fullName evidence="1">Separase-like TPR repeats region domain-containing protein</fullName>
    </recommendedName>
</protein>